<keyword evidence="2" id="KW-0812">Transmembrane</keyword>
<feature type="transmembrane region" description="Helical" evidence="2">
    <location>
        <begin position="566"/>
        <end position="585"/>
    </location>
</feature>
<dbReference type="AlphaFoldDB" id="A0A812RL96"/>
<reference evidence="3" key="1">
    <citation type="submission" date="2021-02" db="EMBL/GenBank/DDBJ databases">
        <authorList>
            <person name="Dougan E. K."/>
            <person name="Rhodes N."/>
            <person name="Thang M."/>
            <person name="Chan C."/>
        </authorList>
    </citation>
    <scope>NUCLEOTIDE SEQUENCE</scope>
</reference>
<protein>
    <submittedName>
        <fullName evidence="3">Uncharacterized protein</fullName>
    </submittedName>
</protein>
<dbReference type="EMBL" id="CAJNDS010002346">
    <property type="protein sequence ID" value="CAE7443088.1"/>
    <property type="molecule type" value="Genomic_DNA"/>
</dbReference>
<feature type="transmembrane region" description="Helical" evidence="2">
    <location>
        <begin position="336"/>
        <end position="353"/>
    </location>
</feature>
<accession>A0A812RL96</accession>
<sequence length="646" mass="71902">MLGDPAGDGVEEDTARAAEPEIKISIVRVKAQPRKHKVISYGYRKLVDGEVPEMYRFQYLPDPDLPEDLHPGLQGDLMAPRSTRRYTTLEALALHESVSPDRWCVTRADLKYLRQEVWTAIQAGEIQPKGCDEETECFDELYGPSIYTVTQQHIMPVTEQAGKVSWALMRHPNGLDCDVFISHAWQEGVFEFLAKVLHSWPTRARHAWCCMLANPQNLDIGALLQSPSSSPFALALRVSKYVLVVPNRHRSIYTRLWCGYEAYRAHEEGKTILVAQASGGTQIRAALTWAILAGLVGMLWGAGMKRWHVDISPALLWIVLVAAWSSVIAMDNTCRMTVNGIGSLVCGSLFFQWHTVRGQYDFEGFACHMPYVEQRIIILIMAGFFLLQEFDRANGLATKQEALQLSRGYQGTIERAACSQAADAMRIFEEIGQKTAAVDYAIHVLLKAGMSSPTLRQVASKGVDIQHAGSAEVAVPFIAFTTTLLTLIRICFDTLLLHLAWHNTLLQFISFISRPALLVILCRSPVDERCFILKMMTKLVLLYLMIACPLVVFWETRAAEMRMPSRAWFALPATIYSVIFFFACLGMRRLVAIPAIGPGLLQLFLARGSSLIPGDLRCCRSGTAESEATGDSSSHSSLSANEADEP</sequence>
<feature type="transmembrane region" description="Helical" evidence="2">
    <location>
        <begin position="314"/>
        <end position="330"/>
    </location>
</feature>
<proteinExistence type="predicted"/>
<dbReference type="Proteomes" id="UP000604046">
    <property type="component" value="Unassembled WGS sequence"/>
</dbReference>
<keyword evidence="2" id="KW-1133">Transmembrane helix</keyword>
<name>A0A812RL96_9DINO</name>
<feature type="transmembrane region" description="Helical" evidence="2">
    <location>
        <begin position="535"/>
        <end position="554"/>
    </location>
</feature>
<evidence type="ECO:0000313" key="3">
    <source>
        <dbReference type="EMBL" id="CAE7443088.1"/>
    </source>
</evidence>
<gene>
    <name evidence="3" type="ORF">SNAT2548_LOCUS24095</name>
</gene>
<evidence type="ECO:0000313" key="4">
    <source>
        <dbReference type="Proteomes" id="UP000604046"/>
    </source>
</evidence>
<keyword evidence="4" id="KW-1185">Reference proteome</keyword>
<comment type="caution">
    <text evidence="3">The sequence shown here is derived from an EMBL/GenBank/DDBJ whole genome shotgun (WGS) entry which is preliminary data.</text>
</comment>
<evidence type="ECO:0000256" key="1">
    <source>
        <dbReference type="SAM" id="MobiDB-lite"/>
    </source>
</evidence>
<feature type="region of interest" description="Disordered" evidence="1">
    <location>
        <begin position="623"/>
        <end position="646"/>
    </location>
</feature>
<keyword evidence="2" id="KW-0472">Membrane</keyword>
<evidence type="ECO:0000256" key="2">
    <source>
        <dbReference type="SAM" id="Phobius"/>
    </source>
</evidence>
<organism evidence="3 4">
    <name type="scientific">Symbiodinium natans</name>
    <dbReference type="NCBI Taxonomy" id="878477"/>
    <lineage>
        <taxon>Eukaryota</taxon>
        <taxon>Sar</taxon>
        <taxon>Alveolata</taxon>
        <taxon>Dinophyceae</taxon>
        <taxon>Suessiales</taxon>
        <taxon>Symbiodiniaceae</taxon>
        <taxon>Symbiodinium</taxon>
    </lineage>
</organism>